<name>A0A6I5A1U9_9BACI</name>
<dbReference type="RefSeq" id="WP_160850078.1">
    <property type="nucleotide sequence ID" value="NZ_WMEQ01000013.1"/>
</dbReference>
<protein>
    <submittedName>
        <fullName evidence="1">Uncharacterized protein</fullName>
    </submittedName>
</protein>
<dbReference type="EMBL" id="WMEQ01000013">
    <property type="protein sequence ID" value="MYL34987.1"/>
    <property type="molecule type" value="Genomic_DNA"/>
</dbReference>
<dbReference type="AlphaFoldDB" id="A0A6I5A1U9"/>
<dbReference type="OrthoDB" id="4891072at2"/>
<sequence length="570" mass="66353">MALSKAHFHYGIEDAIRPAREVMKPERIGAFRMTSLSFARIILRRAMREKWSIDQHRFNLDHNGHGEAIYYIRTPAGTFSFVVVSQDIDEYERSDRVISEKWDITFALCEGVLSEEKIEDLKRELPKQELGRGTVQDLVWSRANRSSRIFQHIVNALTSEQQPDPEALAKVGYIVRSTAFYANGKFGVAPFEKMKGDHPLHGAFSAQLFTAYMLRQFSFDIVEHIAKCQNPQASTLDDRIKRFLGIGNATGLGMVPFLIYHPKLIHQWIYLRELSLARSKVEPMTEEKINSLIDWLDRAIHYFAHYPVQKTGVFEDGESIAGDLQIVRQHLEDFIHSDHVPEDTQWLPIIEQISSALSVEAQEVLNTMMIEIYPEKNEELEQYTVVNEEMELNPSMTIGELLGLINNHYQWVFSFDFSNPDEKYYFWYRSVDKEEPRIAVRGEEPGDEHEMPMNIAELVQKVSFLLQDRDYTEKVATFVFRYPEYKGIIRRIQSLENYDYGEIRGNLLDKNMVPIFLMRCKLSFFGGERFDPKSNRWVRITLFQGAPLIKDFTAINQPKWIFPKIPKLEG</sequence>
<evidence type="ECO:0000313" key="2">
    <source>
        <dbReference type="Proteomes" id="UP000468638"/>
    </source>
</evidence>
<comment type="caution">
    <text evidence="1">The sequence shown here is derived from an EMBL/GenBank/DDBJ whole genome shotgun (WGS) entry which is preliminary data.</text>
</comment>
<organism evidence="1 2">
    <name type="scientific">Pontibacillus yanchengensis</name>
    <dbReference type="NCBI Taxonomy" id="462910"/>
    <lineage>
        <taxon>Bacteria</taxon>
        <taxon>Bacillati</taxon>
        <taxon>Bacillota</taxon>
        <taxon>Bacilli</taxon>
        <taxon>Bacillales</taxon>
        <taxon>Bacillaceae</taxon>
        <taxon>Pontibacillus</taxon>
    </lineage>
</organism>
<accession>A0A6I5A1U9</accession>
<evidence type="ECO:0000313" key="1">
    <source>
        <dbReference type="EMBL" id="MYL34987.1"/>
    </source>
</evidence>
<gene>
    <name evidence="1" type="ORF">GLW05_15490</name>
</gene>
<reference evidence="1 2" key="1">
    <citation type="submission" date="2019-11" db="EMBL/GenBank/DDBJ databases">
        <title>Genome sequences of 17 halophilic strains isolated from different environments.</title>
        <authorList>
            <person name="Furrow R.E."/>
        </authorList>
    </citation>
    <scope>NUCLEOTIDE SEQUENCE [LARGE SCALE GENOMIC DNA]</scope>
    <source>
        <strain evidence="1 2">22514_16_FS</strain>
    </source>
</reference>
<proteinExistence type="predicted"/>
<dbReference type="Proteomes" id="UP000468638">
    <property type="component" value="Unassembled WGS sequence"/>
</dbReference>